<reference evidence="3" key="1">
    <citation type="submission" date="2016-08" db="EMBL/GenBank/DDBJ databases">
        <title>Complete genome of Cloacibacillus porcorum.</title>
        <authorList>
            <person name="Looft T."/>
            <person name="Bayles D.O."/>
            <person name="Alt D.P."/>
        </authorList>
    </citation>
    <scope>NUCLEOTIDE SEQUENCE [LARGE SCALE GENOMIC DNA]</scope>
    <source>
        <strain evidence="3">CL-84</strain>
    </source>
</reference>
<dbReference type="Gene3D" id="3.30.70.2660">
    <property type="match status" value="1"/>
</dbReference>
<dbReference type="InterPro" id="IPR010155">
    <property type="entry name" value="CRISPR-assoc_prot_Cas5d"/>
</dbReference>
<evidence type="ECO:0000256" key="1">
    <source>
        <dbReference type="ARBA" id="ARBA00023118"/>
    </source>
</evidence>
<dbReference type="GO" id="GO:0003723">
    <property type="term" value="F:RNA binding"/>
    <property type="evidence" value="ECO:0007669"/>
    <property type="project" value="UniProtKB-UniRule"/>
</dbReference>
<dbReference type="InterPro" id="IPR021124">
    <property type="entry name" value="CRISPR-assoc_prot_Cas5"/>
</dbReference>
<keyword evidence="1 2" id="KW-0051">Antiviral defense</keyword>
<dbReference type="Proteomes" id="UP000093044">
    <property type="component" value="Chromosome"/>
</dbReference>
<evidence type="ECO:0000256" key="2">
    <source>
        <dbReference type="PIRNR" id="PIRNR029950"/>
    </source>
</evidence>
<dbReference type="NCBIfam" id="TIGR01876">
    <property type="entry name" value="cas_Cas5d"/>
    <property type="match status" value="1"/>
</dbReference>
<comment type="similarity">
    <text evidence="2">Belongs to the CRISPR-associated protein Cas5 family. Subtype I-C/Dvulg subfamily.</text>
</comment>
<dbReference type="InterPro" id="IPR013422">
    <property type="entry name" value="CRISPR-assoc_prot_Cas5_N"/>
</dbReference>
<dbReference type="EMBL" id="CP016757">
    <property type="protein sequence ID" value="ANZ43984.1"/>
    <property type="molecule type" value="Genomic_DNA"/>
</dbReference>
<dbReference type="KEGG" id="cpor:BED41_02070"/>
<accession>A0A1B2I1Y5</accession>
<proteinExistence type="inferred from homology"/>
<keyword evidence="2" id="KW-0540">Nuclease</keyword>
<dbReference type="STRING" id="1197717.BED41_02070"/>
<dbReference type="GO" id="GO:0051607">
    <property type="term" value="P:defense response to virus"/>
    <property type="evidence" value="ECO:0007669"/>
    <property type="project" value="UniProtKB-UniRule"/>
</dbReference>
<dbReference type="GeneID" id="83056635"/>
<dbReference type="Pfam" id="PF09704">
    <property type="entry name" value="Cas_Cas5d"/>
    <property type="match status" value="1"/>
</dbReference>
<evidence type="ECO:0000313" key="4">
    <source>
        <dbReference type="Proteomes" id="UP000093044"/>
    </source>
</evidence>
<organism evidence="3 4">
    <name type="scientific">Cloacibacillus porcorum</name>
    <dbReference type="NCBI Taxonomy" id="1197717"/>
    <lineage>
        <taxon>Bacteria</taxon>
        <taxon>Thermotogati</taxon>
        <taxon>Synergistota</taxon>
        <taxon>Synergistia</taxon>
        <taxon>Synergistales</taxon>
        <taxon>Synergistaceae</taxon>
        <taxon>Cloacibacillus</taxon>
    </lineage>
</organism>
<keyword evidence="2" id="KW-0255">Endonuclease</keyword>
<dbReference type="PIRSF" id="PIRSF029950">
    <property type="entry name" value="Cas_CT1134"/>
    <property type="match status" value="1"/>
</dbReference>
<evidence type="ECO:0000313" key="3">
    <source>
        <dbReference type="EMBL" id="ANZ43984.1"/>
    </source>
</evidence>
<dbReference type="GO" id="GO:0016787">
    <property type="term" value="F:hydrolase activity"/>
    <property type="evidence" value="ECO:0007669"/>
    <property type="project" value="UniProtKB-KW"/>
</dbReference>
<sequence length="237" mass="27808">MDNRISFKVRGKFALFTDPVTKIGGEKCTYQIPTYEALRGIARSIYWKPTFIWRVDRVRVINQIRTQTKGVKPLNYNGGNSLAFYNYLADVEYHVQAHFEWNPLASEFISDRNDNKHYIMLKRYLERGGTRDIFLGVRECQGYVEPIEWSDRPEGFYKDVDEISFGLMFHSFLYPEESGKDELYSRFWYPKMRRGEIDFTGYEGNLISRFVRPMKGTKFVSKNGGTPKDFDTANAEV</sequence>
<dbReference type="NCBIfam" id="TIGR02593">
    <property type="entry name" value="CRISPR_cas5"/>
    <property type="match status" value="1"/>
</dbReference>
<dbReference type="RefSeq" id="WP_066742471.1">
    <property type="nucleotide sequence ID" value="NZ_CAUFKJ010000039.1"/>
</dbReference>
<gene>
    <name evidence="3" type="ORF">BED41_02070</name>
</gene>
<dbReference type="OrthoDB" id="5621871at2"/>
<keyword evidence="2" id="KW-0694">RNA-binding</keyword>
<dbReference type="GO" id="GO:0004519">
    <property type="term" value="F:endonuclease activity"/>
    <property type="evidence" value="ECO:0007669"/>
    <property type="project" value="UniProtKB-UniRule"/>
</dbReference>
<keyword evidence="2" id="KW-0378">Hydrolase</keyword>
<protein>
    <recommendedName>
        <fullName evidence="2">pre-crRNA processing endonuclease</fullName>
        <ecNumber evidence="2">3.1.-.-</ecNumber>
    </recommendedName>
</protein>
<name>A0A1B2I1Y5_9BACT</name>
<dbReference type="AlphaFoldDB" id="A0A1B2I1Y5"/>
<dbReference type="EC" id="3.1.-.-" evidence="2"/>
<keyword evidence="4" id="KW-1185">Reference proteome</keyword>
<dbReference type="GO" id="GO:0043571">
    <property type="term" value="P:maintenance of CRISPR repeat elements"/>
    <property type="evidence" value="ECO:0007669"/>
    <property type="project" value="UniProtKB-UniRule"/>
</dbReference>
<comment type="function">
    <text evidence="2">CRISPR (clustered regularly interspaced short palindromic repeat) is an adaptive immune system that provides protection against mobile genetic elements (viruses, transposable elements and conjugative plasmids). CRISPR clusters contain spacers, sequences complementary to antecedent mobile elements, and target invading nucleic acids. CRISPR clusters are transcribed and processed into CRISPR RNA (crRNA).</text>
</comment>